<accession>A0A915J935</accession>
<dbReference type="WBParaSite" id="nRc.2.0.1.t22993-RA">
    <property type="protein sequence ID" value="nRc.2.0.1.t22993-RA"/>
    <property type="gene ID" value="nRc.2.0.1.g22993"/>
</dbReference>
<feature type="region of interest" description="Disordered" evidence="1">
    <location>
        <begin position="1"/>
        <end position="25"/>
    </location>
</feature>
<organism evidence="2 3">
    <name type="scientific">Romanomermis culicivorax</name>
    <name type="common">Nematode worm</name>
    <dbReference type="NCBI Taxonomy" id="13658"/>
    <lineage>
        <taxon>Eukaryota</taxon>
        <taxon>Metazoa</taxon>
        <taxon>Ecdysozoa</taxon>
        <taxon>Nematoda</taxon>
        <taxon>Enoplea</taxon>
        <taxon>Dorylaimia</taxon>
        <taxon>Mermithida</taxon>
        <taxon>Mermithoidea</taxon>
        <taxon>Mermithidae</taxon>
        <taxon>Romanomermis</taxon>
    </lineage>
</organism>
<dbReference type="Proteomes" id="UP000887565">
    <property type="component" value="Unplaced"/>
</dbReference>
<protein>
    <submittedName>
        <fullName evidence="3">Uncharacterized protein</fullName>
    </submittedName>
</protein>
<evidence type="ECO:0000256" key="1">
    <source>
        <dbReference type="SAM" id="MobiDB-lite"/>
    </source>
</evidence>
<dbReference type="AlphaFoldDB" id="A0A915J935"/>
<proteinExistence type="predicted"/>
<feature type="compositionally biased region" description="Low complexity" evidence="1">
    <location>
        <begin position="1"/>
        <end position="15"/>
    </location>
</feature>
<sequence length="91" mass="9749">MDTETTTTTDQTLTDIPEESTVDQSTSIDVVRIEPATMMPAMVPAVDPQIYLATPAVLPRPPIIATVAAARFSMERIGHSTYHVSFSATAA</sequence>
<evidence type="ECO:0000313" key="3">
    <source>
        <dbReference type="WBParaSite" id="nRc.2.0.1.t22993-RA"/>
    </source>
</evidence>
<evidence type="ECO:0000313" key="2">
    <source>
        <dbReference type="Proteomes" id="UP000887565"/>
    </source>
</evidence>
<keyword evidence="2" id="KW-1185">Reference proteome</keyword>
<reference evidence="3" key="1">
    <citation type="submission" date="2022-11" db="UniProtKB">
        <authorList>
            <consortium name="WormBaseParasite"/>
        </authorList>
    </citation>
    <scope>IDENTIFICATION</scope>
</reference>
<name>A0A915J935_ROMCU</name>